<protein>
    <submittedName>
        <fullName evidence="1">Uncharacterized protein</fullName>
    </submittedName>
</protein>
<name>U5NDB4_9BURK</name>
<dbReference type="KEGG" id="cbx:Cenrod_2164"/>
<gene>
    <name evidence="1" type="ORF">Cenrod_2164</name>
</gene>
<keyword evidence="2" id="KW-1185">Reference proteome</keyword>
<reference evidence="1 2" key="1">
    <citation type="journal article" date="2013" name="Genome Biol.">
        <title>Genomic analysis reveals key aspects of prokaryotic symbiosis in the phototrophic consortium "Chlorochromatium aggregatum".</title>
        <authorList>
            <person name="Liu Z."/>
            <person name="Muller J."/>
            <person name="Li T."/>
            <person name="Alvey R.M."/>
            <person name="Vogl K."/>
            <person name="Frigaard N.U."/>
            <person name="Rockwell N.C."/>
            <person name="Boyd E.S."/>
            <person name="Tomsho L.P."/>
            <person name="Schuster S.C."/>
            <person name="Henke P."/>
            <person name="Rohde M."/>
            <person name="Overmann J."/>
            <person name="Bryant D.A."/>
        </authorList>
    </citation>
    <scope>NUCLEOTIDE SEQUENCE [LARGE SCALE GENOMIC DNA]</scope>
    <source>
        <strain evidence="1">CR</strain>
    </source>
</reference>
<dbReference type="Proteomes" id="UP000017184">
    <property type="component" value="Chromosome"/>
</dbReference>
<sequence length="76" mass="8417">MRTASSFKPTSLKQLEQTTVASSVLVFMWSSDWIRARVEKSLTTKLTGGDGAQRNPRPCAAPCWAVTLCRMMLLTP</sequence>
<dbReference type="EMBL" id="CP004885">
    <property type="protein sequence ID" value="AGX88233.1"/>
    <property type="molecule type" value="Genomic_DNA"/>
</dbReference>
<organism evidence="1 2">
    <name type="scientific">Candidatus Symbiobacter mobilis CR</name>
    <dbReference type="NCBI Taxonomy" id="946483"/>
    <lineage>
        <taxon>Bacteria</taxon>
        <taxon>Pseudomonadati</taxon>
        <taxon>Pseudomonadota</taxon>
        <taxon>Betaproteobacteria</taxon>
        <taxon>Burkholderiales</taxon>
        <taxon>Comamonadaceae</taxon>
    </lineage>
</organism>
<evidence type="ECO:0000313" key="1">
    <source>
        <dbReference type="EMBL" id="AGX88233.1"/>
    </source>
</evidence>
<proteinExistence type="predicted"/>
<accession>U5NDB4</accession>
<dbReference type="AlphaFoldDB" id="U5NDB4"/>
<dbReference type="HOGENOM" id="CLU_2647827_0_0_4"/>
<evidence type="ECO:0000313" key="2">
    <source>
        <dbReference type="Proteomes" id="UP000017184"/>
    </source>
</evidence>